<proteinExistence type="predicted"/>
<evidence type="ECO:0000313" key="3">
    <source>
        <dbReference type="EMBL" id="GAA4237688.1"/>
    </source>
</evidence>
<evidence type="ECO:0000313" key="4">
    <source>
        <dbReference type="Proteomes" id="UP001501496"/>
    </source>
</evidence>
<evidence type="ECO:0000256" key="1">
    <source>
        <dbReference type="SAM" id="Coils"/>
    </source>
</evidence>
<feature type="chain" id="PRO_5046848016" description="DUF4398 domain-containing protein" evidence="2">
    <location>
        <begin position="19"/>
        <end position="247"/>
    </location>
</feature>
<evidence type="ECO:0000256" key="2">
    <source>
        <dbReference type="SAM" id="SignalP"/>
    </source>
</evidence>
<dbReference type="EMBL" id="BAABCA010000005">
    <property type="protein sequence ID" value="GAA4237688.1"/>
    <property type="molecule type" value="Genomic_DNA"/>
</dbReference>
<comment type="caution">
    <text evidence="3">The sequence shown here is derived from an EMBL/GenBank/DDBJ whole genome shotgun (WGS) entry which is preliminary data.</text>
</comment>
<feature type="signal peptide" evidence="2">
    <location>
        <begin position="1"/>
        <end position="18"/>
    </location>
</feature>
<sequence>MKNVYLIFILTSFLTLNAQTNCDDANYYLVSGYSHVKKSYDSHNVSHLKYSAQRALEAINLSKKAMSGCDCQTATDLADKAIELLAKVEGAETWEDGRFYVKRARDISKESVIEIDKCSVSTSTDNANDTENVALNDLQNEQLKLKQQQEALEKKAKEIKRKLAEQEEKKTLLEKETLVASYKKVIASTIKNYNETLKVSGSNYSFTNNIETIKDLNKQNIESIKAHYINSLKTITSTYLAQLNLYK</sequence>
<dbReference type="Proteomes" id="UP001501496">
    <property type="component" value="Unassembled WGS sequence"/>
</dbReference>
<accession>A0ABP8CCQ6</accession>
<keyword evidence="4" id="KW-1185">Reference proteome</keyword>
<keyword evidence="2" id="KW-0732">Signal</keyword>
<protein>
    <recommendedName>
        <fullName evidence="5">DUF4398 domain-containing protein</fullName>
    </recommendedName>
</protein>
<evidence type="ECO:0008006" key="5">
    <source>
        <dbReference type="Google" id="ProtNLM"/>
    </source>
</evidence>
<keyword evidence="1" id="KW-0175">Coiled coil</keyword>
<reference evidence="4" key="1">
    <citation type="journal article" date="2019" name="Int. J. Syst. Evol. Microbiol.">
        <title>The Global Catalogue of Microorganisms (GCM) 10K type strain sequencing project: providing services to taxonomists for standard genome sequencing and annotation.</title>
        <authorList>
            <consortium name="The Broad Institute Genomics Platform"/>
            <consortium name="The Broad Institute Genome Sequencing Center for Infectious Disease"/>
            <person name="Wu L."/>
            <person name="Ma J."/>
        </authorList>
    </citation>
    <scope>NUCLEOTIDE SEQUENCE [LARGE SCALE GENOMIC DNA]</scope>
    <source>
        <strain evidence="4">JCM 17630</strain>
    </source>
</reference>
<feature type="coiled-coil region" evidence="1">
    <location>
        <begin position="128"/>
        <end position="176"/>
    </location>
</feature>
<name>A0ABP8CCQ6_9FLAO</name>
<dbReference type="RefSeq" id="WP_344788633.1">
    <property type="nucleotide sequence ID" value="NZ_BAABCA010000005.1"/>
</dbReference>
<gene>
    <name evidence="3" type="ORF">GCM10022291_25270</name>
</gene>
<organism evidence="3 4">
    <name type="scientific">Postechiella marina</name>
    <dbReference type="NCBI Taxonomy" id="943941"/>
    <lineage>
        <taxon>Bacteria</taxon>
        <taxon>Pseudomonadati</taxon>
        <taxon>Bacteroidota</taxon>
        <taxon>Flavobacteriia</taxon>
        <taxon>Flavobacteriales</taxon>
        <taxon>Flavobacteriaceae</taxon>
        <taxon>Postechiella</taxon>
    </lineage>
</organism>